<reference evidence="3" key="1">
    <citation type="submission" date="2015-12" db="EMBL/GenBank/DDBJ databases">
        <authorList>
            <person name="Shamseldin A."/>
            <person name="Moawad H."/>
            <person name="Abd El-Rahim W.M."/>
            <person name="Sadowsky M.J."/>
        </authorList>
    </citation>
    <scope>NUCLEOTIDE SEQUENCE [LARGE SCALE GENOMIC DNA]</scope>
    <source>
        <strain evidence="3">JAM AC0309</strain>
    </source>
</reference>
<dbReference type="Proteomes" id="UP000218965">
    <property type="component" value="Chromosome"/>
</dbReference>
<dbReference type="EMBL" id="AP017315">
    <property type="protein sequence ID" value="BAU33523.1"/>
    <property type="molecule type" value="Genomic_DNA"/>
</dbReference>
<feature type="compositionally biased region" description="Polar residues" evidence="1">
    <location>
        <begin position="1"/>
        <end position="10"/>
    </location>
</feature>
<evidence type="ECO:0000256" key="1">
    <source>
        <dbReference type="SAM" id="MobiDB-lite"/>
    </source>
</evidence>
<evidence type="ECO:0000313" key="3">
    <source>
        <dbReference type="Proteomes" id="UP000218965"/>
    </source>
</evidence>
<proteinExistence type="predicted"/>
<feature type="region of interest" description="Disordered" evidence="1">
    <location>
        <begin position="1"/>
        <end position="37"/>
    </location>
</feature>
<gene>
    <name evidence="2" type="ORF">MalAC0309_2692</name>
</gene>
<dbReference type="AlphaFoldDB" id="A0A0U4NZ94"/>
<evidence type="ECO:0000313" key="2">
    <source>
        <dbReference type="EMBL" id="BAU33523.1"/>
    </source>
</evidence>
<reference evidence="2 3" key="2">
    <citation type="submission" date="2016-01" db="EMBL/GenBank/DDBJ databases">
        <title>Microcella alkaliphila JAM AC0309 whole genome shotgun sequence.</title>
        <authorList>
            <person name="Kurata A."/>
            <person name="Hirose Y."/>
            <person name="Kishimoto N."/>
            <person name="Kobayashi T."/>
        </authorList>
    </citation>
    <scope>NUCLEOTIDE SEQUENCE [LARGE SCALE GENOMIC DNA]</scope>
    <source>
        <strain evidence="2 3">JAM AC0309</strain>
    </source>
</reference>
<organism evidence="2 3">
    <name type="scientific">Microcella alkaliphila</name>
    <dbReference type="NCBI Taxonomy" id="279828"/>
    <lineage>
        <taxon>Bacteria</taxon>
        <taxon>Bacillati</taxon>
        <taxon>Actinomycetota</taxon>
        <taxon>Actinomycetes</taxon>
        <taxon>Micrococcales</taxon>
        <taxon>Microbacteriaceae</taxon>
        <taxon>Microcella</taxon>
    </lineage>
</organism>
<sequence length="102" mass="11609">MDSQTTCSQKPRTKSLPPMVSRDQERHPRSSIGELALKAKARNPTEILTSILLSIASLHFNIKWATRQHMARFKGEDRPTRVPVVGENVWVRAQRPLRHAGM</sequence>
<accession>A0A0U4NZ94</accession>
<name>A0A0U4NZ94_9MICO</name>
<protein>
    <submittedName>
        <fullName evidence="2">Uncharacterized protein</fullName>
    </submittedName>
</protein>
<dbReference type="KEGG" id="malk:MalAC0309_2692"/>